<organism evidence="3 4">
    <name type="scientific">Amycolatopsis echigonensis</name>
    <dbReference type="NCBI Taxonomy" id="2576905"/>
    <lineage>
        <taxon>Bacteria</taxon>
        <taxon>Bacillati</taxon>
        <taxon>Actinomycetota</taxon>
        <taxon>Actinomycetes</taxon>
        <taxon>Pseudonocardiales</taxon>
        <taxon>Pseudonocardiaceae</taxon>
        <taxon>Amycolatopsis</taxon>
    </lineage>
</organism>
<evidence type="ECO:0000313" key="3">
    <source>
        <dbReference type="EMBL" id="MBB2504410.1"/>
    </source>
</evidence>
<keyword evidence="2" id="KW-0503">Monooxygenase</keyword>
<dbReference type="GO" id="GO:0016705">
    <property type="term" value="F:oxidoreductase activity, acting on paired donors, with incorporation or reduction of molecular oxygen"/>
    <property type="evidence" value="ECO:0007669"/>
    <property type="project" value="InterPro"/>
</dbReference>
<keyword evidence="2" id="KW-0408">Iron</keyword>
<evidence type="ECO:0000313" key="4">
    <source>
        <dbReference type="Proteomes" id="UP000550260"/>
    </source>
</evidence>
<dbReference type="GO" id="GO:0005506">
    <property type="term" value="F:iron ion binding"/>
    <property type="evidence" value="ECO:0007669"/>
    <property type="project" value="InterPro"/>
</dbReference>
<dbReference type="PROSITE" id="PS00086">
    <property type="entry name" value="CYTOCHROME_P450"/>
    <property type="match status" value="1"/>
</dbReference>
<dbReference type="PANTHER" id="PTHR46696:SF1">
    <property type="entry name" value="CYTOCHROME P450 YJIB-RELATED"/>
    <property type="match status" value="1"/>
</dbReference>
<dbReference type="AlphaFoldDB" id="A0A8E1W6E0"/>
<dbReference type="SUPFAM" id="SSF48264">
    <property type="entry name" value="Cytochrome P450"/>
    <property type="match status" value="1"/>
</dbReference>
<dbReference type="Pfam" id="PF00067">
    <property type="entry name" value="p450"/>
    <property type="match status" value="1"/>
</dbReference>
<dbReference type="InterPro" id="IPR001128">
    <property type="entry name" value="Cyt_P450"/>
</dbReference>
<dbReference type="PANTHER" id="PTHR46696">
    <property type="entry name" value="P450, PUTATIVE (EUROFUNG)-RELATED"/>
    <property type="match status" value="1"/>
</dbReference>
<dbReference type="RefSeq" id="WP_183126322.1">
    <property type="nucleotide sequence ID" value="NZ_JACJHR010000072.1"/>
</dbReference>
<accession>A0A8E1W6E0</accession>
<reference evidence="3 4" key="1">
    <citation type="submission" date="2020-08" db="EMBL/GenBank/DDBJ databases">
        <title>Amycolatopsis echigonensis JCM 21831.</title>
        <authorList>
            <person name="Tedsree N."/>
            <person name="Kuncharoen N."/>
            <person name="Likhitwitayawuid K."/>
            <person name="Tanasupawat S."/>
        </authorList>
    </citation>
    <scope>NUCLEOTIDE SEQUENCE [LARGE SCALE GENOMIC DNA]</scope>
    <source>
        <strain evidence="3 4">JCM 21831</strain>
    </source>
</reference>
<dbReference type="GO" id="GO:0020037">
    <property type="term" value="F:heme binding"/>
    <property type="evidence" value="ECO:0007669"/>
    <property type="project" value="InterPro"/>
</dbReference>
<dbReference type="GO" id="GO:0004497">
    <property type="term" value="F:monooxygenase activity"/>
    <property type="evidence" value="ECO:0007669"/>
    <property type="project" value="UniProtKB-KW"/>
</dbReference>
<dbReference type="EMBL" id="JACJHR010000072">
    <property type="protein sequence ID" value="MBB2504410.1"/>
    <property type="molecule type" value="Genomic_DNA"/>
</dbReference>
<evidence type="ECO:0000256" key="2">
    <source>
        <dbReference type="RuleBase" id="RU000461"/>
    </source>
</evidence>
<keyword evidence="2" id="KW-0479">Metal-binding</keyword>
<dbReference type="InterPro" id="IPR036396">
    <property type="entry name" value="Cyt_P450_sf"/>
</dbReference>
<dbReference type="Proteomes" id="UP000550260">
    <property type="component" value="Unassembled WGS sequence"/>
</dbReference>
<evidence type="ECO:0000256" key="1">
    <source>
        <dbReference type="ARBA" id="ARBA00010617"/>
    </source>
</evidence>
<dbReference type="InterPro" id="IPR017972">
    <property type="entry name" value="Cyt_P450_CS"/>
</dbReference>
<comment type="caution">
    <text evidence="3">The sequence shown here is derived from an EMBL/GenBank/DDBJ whole genome shotgun (WGS) entry which is preliminary data.</text>
</comment>
<gene>
    <name evidence="3" type="ORF">H5411_35365</name>
</gene>
<dbReference type="Gene3D" id="1.10.630.10">
    <property type="entry name" value="Cytochrome P450"/>
    <property type="match status" value="1"/>
</dbReference>
<keyword evidence="2" id="KW-0349">Heme</keyword>
<protein>
    <submittedName>
        <fullName evidence="3">Cytochrome P450</fullName>
    </submittedName>
</protein>
<comment type="similarity">
    <text evidence="1 2">Belongs to the cytochrome P450 family.</text>
</comment>
<keyword evidence="2" id="KW-0560">Oxidoreductase</keyword>
<dbReference type="PRINTS" id="PR00385">
    <property type="entry name" value="P450"/>
</dbReference>
<name>A0A8E1W6E0_9PSEU</name>
<sequence>MTSTSNPPSAVPVSDYDPFTAEALADPIRYDGELREYASIVHLAKYDVYAVTRQSELRQVGRDRKKFSSRSRAFADPSPFKPPLMLMQDPPEHTAIKKLALELFSKENLRTLDETFHEEAERLVAGLLTADSVELDAVESIGTKFITKVFLDALGAPEEGRELLKHFADAALNSTAPKNDLYYRKHAIGAPALEWVERNTKRETAGEHGWGKQIYTMVDEGRLSEEDGEQLVKLIFAAGFDTTVGSIVNSIRAFADNPEQWALLKANPDLLGNAIEEVLRYYPPVRYTGRVAAAESEVDGHLVPEGAPMMMMWLSGGRDPRFWENPDVFDIRRENVAGHMTFGVGIHACLGQHIARMETRAVLTAMLAHVDSLESAGVPEVSDNMQGFGFTKVPVRLFAAGKH</sequence>
<proteinExistence type="inferred from homology"/>